<dbReference type="AlphaFoldDB" id="A0A9P6TC48"/>
<organism evidence="1 2">
    <name type="scientific">Cronartium quercuum f. sp. fusiforme G11</name>
    <dbReference type="NCBI Taxonomy" id="708437"/>
    <lineage>
        <taxon>Eukaryota</taxon>
        <taxon>Fungi</taxon>
        <taxon>Dikarya</taxon>
        <taxon>Basidiomycota</taxon>
        <taxon>Pucciniomycotina</taxon>
        <taxon>Pucciniomycetes</taxon>
        <taxon>Pucciniales</taxon>
        <taxon>Coleosporiaceae</taxon>
        <taxon>Cronartium</taxon>
    </lineage>
</organism>
<gene>
    <name evidence="1" type="ORF">CROQUDRAFT_525347</name>
</gene>
<dbReference type="SUPFAM" id="SSF50685">
    <property type="entry name" value="Barwin-like endoglucanases"/>
    <property type="match status" value="1"/>
</dbReference>
<reference evidence="1" key="1">
    <citation type="submission" date="2013-11" db="EMBL/GenBank/DDBJ databases">
        <title>Genome sequence of the fusiform rust pathogen reveals effectors for host alternation and coevolution with pine.</title>
        <authorList>
            <consortium name="DOE Joint Genome Institute"/>
            <person name="Smith K."/>
            <person name="Pendleton A."/>
            <person name="Kubisiak T."/>
            <person name="Anderson C."/>
            <person name="Salamov A."/>
            <person name="Aerts A."/>
            <person name="Riley R."/>
            <person name="Clum A."/>
            <person name="Lindquist E."/>
            <person name="Ence D."/>
            <person name="Campbell M."/>
            <person name="Kronenberg Z."/>
            <person name="Feau N."/>
            <person name="Dhillon B."/>
            <person name="Hamelin R."/>
            <person name="Burleigh J."/>
            <person name="Smith J."/>
            <person name="Yandell M."/>
            <person name="Nelson C."/>
            <person name="Grigoriev I."/>
            <person name="Davis J."/>
        </authorList>
    </citation>
    <scope>NUCLEOTIDE SEQUENCE</scope>
    <source>
        <strain evidence="1">G11</strain>
    </source>
</reference>
<dbReference type="InterPro" id="IPR036908">
    <property type="entry name" value="RlpA-like_sf"/>
</dbReference>
<dbReference type="Pfam" id="PF22514">
    <property type="entry name" value="EXPB1_D1"/>
    <property type="match status" value="1"/>
</dbReference>
<comment type="caution">
    <text evidence="1">The sequence shown here is derived from an EMBL/GenBank/DDBJ whole genome shotgun (WGS) entry which is preliminary data.</text>
</comment>
<protein>
    <recommendedName>
        <fullName evidence="3">Expansin-like EG45 domain-containing protein</fullName>
    </recommendedName>
</protein>
<dbReference type="Proteomes" id="UP000886653">
    <property type="component" value="Unassembled WGS sequence"/>
</dbReference>
<evidence type="ECO:0000313" key="2">
    <source>
        <dbReference type="Proteomes" id="UP000886653"/>
    </source>
</evidence>
<name>A0A9P6TC48_9BASI</name>
<accession>A0A9P6TC48</accession>
<keyword evidence="2" id="KW-1185">Reference proteome</keyword>
<evidence type="ECO:0000313" key="1">
    <source>
        <dbReference type="EMBL" id="KAG0146364.1"/>
    </source>
</evidence>
<sequence length="117" mass="12959">MHLYTYQTKAKNCSCLTVSTNYPTAAISTLAYSGTSSQMLGVGLVCGRCFKITLTLAHTATPPFILANWPDKPTPLVMVKIVDKCPLDVALYGYDDFESVSNPIFFWIMLHLLPCVY</sequence>
<dbReference type="Gene3D" id="2.40.40.10">
    <property type="entry name" value="RlpA-like domain"/>
    <property type="match status" value="1"/>
</dbReference>
<dbReference type="EMBL" id="MU167262">
    <property type="protein sequence ID" value="KAG0146364.1"/>
    <property type="molecule type" value="Genomic_DNA"/>
</dbReference>
<dbReference type="OrthoDB" id="5823761at2759"/>
<evidence type="ECO:0008006" key="3">
    <source>
        <dbReference type="Google" id="ProtNLM"/>
    </source>
</evidence>
<proteinExistence type="predicted"/>